<dbReference type="InterPro" id="IPR009725">
    <property type="entry name" value="3_dmu_93_MTrfase"/>
</dbReference>
<dbReference type="PIRSF" id="PIRSF021700">
    <property type="entry name" value="3_dmu_93_MTrfase"/>
    <property type="match status" value="1"/>
</dbReference>
<evidence type="ECO:0000259" key="1">
    <source>
        <dbReference type="Pfam" id="PF06983"/>
    </source>
</evidence>
<dbReference type="PANTHER" id="PTHR33990">
    <property type="entry name" value="PROTEIN YJDN-RELATED"/>
    <property type="match status" value="1"/>
</dbReference>
<dbReference type="InterPro" id="IPR029068">
    <property type="entry name" value="Glyas_Bleomycin-R_OHBP_Dase"/>
</dbReference>
<dbReference type="InterPro" id="IPR028973">
    <property type="entry name" value="PhnB-like"/>
</dbReference>
<comment type="caution">
    <text evidence="2">The sequence shown here is derived from an EMBL/GenBank/DDBJ whole genome shotgun (WGS) entry which is preliminary data.</text>
</comment>
<accession>A0A511FC48</accession>
<feature type="domain" description="PhnB-like" evidence="1">
    <location>
        <begin position="5"/>
        <end position="119"/>
    </location>
</feature>
<evidence type="ECO:0000313" key="3">
    <source>
        <dbReference type="EMBL" id="MBB5472600.1"/>
    </source>
</evidence>
<dbReference type="Pfam" id="PF06983">
    <property type="entry name" value="3-dmu-9_3-mt"/>
    <property type="match status" value="1"/>
</dbReference>
<sequence>MQTRVHPFLWYDREAEQAAALYTSLIPNSRVLETRRYPDGAPGVEPGQVMGVTFELDGLPVEALNAGPQFRFTEAFSFYVSVDTQDEVDHLWDGLIAGGGEPSQCGWLKDPYGLSWQIVPRVLEELLQDPDPGRSGRAMQAMLAMQKLDVAALRAAADG</sequence>
<keyword evidence="3" id="KW-0830">Ubiquinone</keyword>
<keyword evidence="3" id="KW-0808">Transferase</keyword>
<dbReference type="RefSeq" id="WP_146837209.1">
    <property type="nucleotide sequence ID" value="NZ_BJVQ01000024.1"/>
</dbReference>
<evidence type="ECO:0000313" key="2">
    <source>
        <dbReference type="EMBL" id="GEL46821.1"/>
    </source>
</evidence>
<dbReference type="AlphaFoldDB" id="A0A511FC48"/>
<keyword evidence="3" id="KW-0489">Methyltransferase</keyword>
<dbReference type="EMBL" id="BJVQ01000024">
    <property type="protein sequence ID" value="GEL46821.1"/>
    <property type="molecule type" value="Genomic_DNA"/>
</dbReference>
<dbReference type="OrthoDB" id="9806473at2"/>
<dbReference type="Proteomes" id="UP000564629">
    <property type="component" value="Unassembled WGS sequence"/>
</dbReference>
<evidence type="ECO:0000313" key="4">
    <source>
        <dbReference type="Proteomes" id="UP000321723"/>
    </source>
</evidence>
<dbReference type="GO" id="GO:0008168">
    <property type="term" value="F:methyltransferase activity"/>
    <property type="evidence" value="ECO:0007669"/>
    <property type="project" value="UniProtKB-KW"/>
</dbReference>
<reference evidence="2 4" key="1">
    <citation type="submission" date="2019-07" db="EMBL/GenBank/DDBJ databases">
        <title>Whole genome shotgun sequence of Cellulomonas hominis NBRC 16055.</title>
        <authorList>
            <person name="Hosoyama A."/>
            <person name="Uohara A."/>
            <person name="Ohji S."/>
            <person name="Ichikawa N."/>
        </authorList>
    </citation>
    <scope>NUCLEOTIDE SEQUENCE [LARGE SCALE GENOMIC DNA]</scope>
    <source>
        <strain evidence="2 4">NBRC 16055</strain>
    </source>
</reference>
<name>A0A511FC48_9CELL</name>
<keyword evidence="4" id="KW-1185">Reference proteome</keyword>
<dbReference type="GO" id="GO:0032259">
    <property type="term" value="P:methylation"/>
    <property type="evidence" value="ECO:0007669"/>
    <property type="project" value="UniProtKB-KW"/>
</dbReference>
<reference evidence="3 5" key="2">
    <citation type="submission" date="2020-08" db="EMBL/GenBank/DDBJ databases">
        <title>Sequencing the genomes of 1000 actinobacteria strains.</title>
        <authorList>
            <person name="Klenk H.-P."/>
        </authorList>
    </citation>
    <scope>NUCLEOTIDE SEQUENCE [LARGE SCALE GENOMIC DNA]</scope>
    <source>
        <strain evidence="3 5">DSM 9581</strain>
    </source>
</reference>
<dbReference type="EMBL" id="JACHDN010000001">
    <property type="protein sequence ID" value="MBB5472600.1"/>
    <property type="molecule type" value="Genomic_DNA"/>
</dbReference>
<organism evidence="2 4">
    <name type="scientific">Cellulomonas hominis</name>
    <dbReference type="NCBI Taxonomy" id="156981"/>
    <lineage>
        <taxon>Bacteria</taxon>
        <taxon>Bacillati</taxon>
        <taxon>Actinomycetota</taxon>
        <taxon>Actinomycetes</taxon>
        <taxon>Micrococcales</taxon>
        <taxon>Cellulomonadaceae</taxon>
        <taxon>Cellulomonas</taxon>
    </lineage>
</organism>
<protein>
    <submittedName>
        <fullName evidence="3">Putative 3-demethylubiquinone-9 3-methyltransferase (Glyoxalase superfamily)</fullName>
    </submittedName>
    <submittedName>
        <fullName evidence="2">VOC family protein</fullName>
    </submittedName>
</protein>
<evidence type="ECO:0000313" key="5">
    <source>
        <dbReference type="Proteomes" id="UP000564629"/>
    </source>
</evidence>
<proteinExistence type="predicted"/>
<dbReference type="Gene3D" id="3.10.180.10">
    <property type="entry name" value="2,3-Dihydroxybiphenyl 1,2-Dioxygenase, domain 1"/>
    <property type="match status" value="1"/>
</dbReference>
<dbReference type="SUPFAM" id="SSF54593">
    <property type="entry name" value="Glyoxalase/Bleomycin resistance protein/Dihydroxybiphenyl dioxygenase"/>
    <property type="match status" value="1"/>
</dbReference>
<dbReference type="CDD" id="cd06588">
    <property type="entry name" value="PhnB_like"/>
    <property type="match status" value="1"/>
</dbReference>
<gene>
    <name evidence="2" type="ORF">CHO01_19370</name>
    <name evidence="3" type="ORF">HNR08_001336</name>
</gene>
<dbReference type="Proteomes" id="UP000321723">
    <property type="component" value="Unassembled WGS sequence"/>
</dbReference>
<dbReference type="PANTHER" id="PTHR33990:SF2">
    <property type="entry name" value="PHNB-LIKE DOMAIN-CONTAINING PROTEIN"/>
    <property type="match status" value="1"/>
</dbReference>